<accession>A0A8B8LG87</accession>
<evidence type="ECO:0000256" key="2">
    <source>
        <dbReference type="SAM" id="SignalP"/>
    </source>
</evidence>
<dbReference type="SMART" id="SM01045">
    <property type="entry name" value="BURP"/>
    <property type="match status" value="1"/>
</dbReference>
<dbReference type="Proteomes" id="UP000694853">
    <property type="component" value="Unplaced"/>
</dbReference>
<evidence type="ECO:0000259" key="3">
    <source>
        <dbReference type="PROSITE" id="PS51277"/>
    </source>
</evidence>
<dbReference type="PANTHER" id="PTHR31236:SF59">
    <property type="entry name" value="BURP DOMAIN PROTEIN"/>
    <property type="match status" value="1"/>
</dbReference>
<feature type="chain" id="PRO_5034700288" evidence="2">
    <location>
        <begin position="26"/>
        <end position="497"/>
    </location>
</feature>
<feature type="compositionally biased region" description="Polar residues" evidence="1">
    <location>
        <begin position="45"/>
        <end position="63"/>
    </location>
</feature>
<dbReference type="RefSeq" id="XP_027355371.1">
    <property type="nucleotide sequence ID" value="XM_027499570.1"/>
</dbReference>
<dbReference type="InterPro" id="IPR004873">
    <property type="entry name" value="BURP_dom"/>
</dbReference>
<dbReference type="AlphaFoldDB" id="A0A8B8LG87"/>
<dbReference type="InterPro" id="IPR044816">
    <property type="entry name" value="BURP"/>
</dbReference>
<keyword evidence="4" id="KW-1185">Reference proteome</keyword>
<gene>
    <name evidence="5" type="primary">LOC113865178</name>
</gene>
<dbReference type="GeneID" id="113865178"/>
<organism evidence="4 5">
    <name type="scientific">Abrus precatorius</name>
    <name type="common">Indian licorice</name>
    <name type="synonym">Glycine abrus</name>
    <dbReference type="NCBI Taxonomy" id="3816"/>
    <lineage>
        <taxon>Eukaryota</taxon>
        <taxon>Viridiplantae</taxon>
        <taxon>Streptophyta</taxon>
        <taxon>Embryophyta</taxon>
        <taxon>Tracheophyta</taxon>
        <taxon>Spermatophyta</taxon>
        <taxon>Magnoliopsida</taxon>
        <taxon>eudicotyledons</taxon>
        <taxon>Gunneridae</taxon>
        <taxon>Pentapetalae</taxon>
        <taxon>rosids</taxon>
        <taxon>fabids</taxon>
        <taxon>Fabales</taxon>
        <taxon>Fabaceae</taxon>
        <taxon>Papilionoideae</taxon>
        <taxon>50 kb inversion clade</taxon>
        <taxon>NPAAA clade</taxon>
        <taxon>indigoferoid/millettioid clade</taxon>
        <taxon>Abreae</taxon>
        <taxon>Abrus</taxon>
    </lineage>
</organism>
<dbReference type="PANTHER" id="PTHR31236">
    <property type="entry name" value="BURP DOMAIN PROTEIN USPL1-LIKE"/>
    <property type="match status" value="1"/>
</dbReference>
<reference evidence="4" key="1">
    <citation type="journal article" date="2019" name="Toxins">
        <title>Detection of Abrin-Like and Prepropulchellin-Like Toxin Genes and Transcripts Using Whole Genome Sequencing and Full-Length Transcript Sequencing of Abrus precatorius.</title>
        <authorList>
            <person name="Hovde B.T."/>
            <person name="Daligault H.E."/>
            <person name="Hanschen E.R."/>
            <person name="Kunde Y.A."/>
            <person name="Johnson M.B."/>
            <person name="Starkenburg S.R."/>
            <person name="Johnson S.L."/>
        </authorList>
    </citation>
    <scope>NUCLEOTIDE SEQUENCE [LARGE SCALE GENOMIC DNA]</scope>
</reference>
<protein>
    <submittedName>
        <fullName evidence="5">BURP domain-containing protein 11-like</fullName>
    </submittedName>
</protein>
<dbReference type="KEGG" id="aprc:113865178"/>
<keyword evidence="2" id="KW-0732">Signal</keyword>
<dbReference type="PROSITE" id="PS51277">
    <property type="entry name" value="BURP"/>
    <property type="match status" value="1"/>
</dbReference>
<name>A0A8B8LG87_ABRPR</name>
<evidence type="ECO:0000313" key="5">
    <source>
        <dbReference type="RefSeq" id="XP_027355371.1"/>
    </source>
</evidence>
<proteinExistence type="predicted"/>
<feature type="domain" description="BURP" evidence="3">
    <location>
        <begin position="276"/>
        <end position="491"/>
    </location>
</feature>
<feature type="region of interest" description="Disordered" evidence="1">
    <location>
        <begin position="36"/>
        <end position="63"/>
    </location>
</feature>
<evidence type="ECO:0000256" key="1">
    <source>
        <dbReference type="SAM" id="MobiDB-lite"/>
    </source>
</evidence>
<sequence>MAPTLALRFLSLALLVFMNGCGIHGREMKVEMGDERQVDSYKASPGSNDKSYLTGYRTSSKPTQSNYIETHAHETNQPFIVYSSNHAKNPPKESSNDDTAHPYITQYLTTGSKKNAMGPERQVDSYEASPVSNDKSYLIGYRTHSKPTLSNYIASYTVPKHKHPSHHENLNQYGTNNQYGTSAASKANQPYIAQYGDRTHDSNAPYVVGYIKTPAHETSQLPFILHNSNHVISDAKNAPEESSHDDTAHPYMTQYGTTGSKKNAMESRIEAFKVGFFALDDLYVGNVMTLQFPVQEVSHFLPRKEADSIPFSTSQLPSLFQLFSIPQDSPQANAMRGTLEQCEAETITGETKTCVTSLESMLEFVANIIGSEPKYNILTTTYPTPSSIPLQKYTILEVSQDINAPKWVACHPLPYPYAVYYCHFIATGSKVFEVTLGGESGDNKIEALGICHLDTSDWSPDHILFKQLGFKPGEAPVCHFFPVNHLMWVQKSSEATM</sequence>
<dbReference type="Pfam" id="PF03181">
    <property type="entry name" value="BURP"/>
    <property type="match status" value="1"/>
</dbReference>
<feature type="signal peptide" evidence="2">
    <location>
        <begin position="1"/>
        <end position="25"/>
    </location>
</feature>
<dbReference type="OrthoDB" id="1909293at2759"/>
<evidence type="ECO:0000313" key="4">
    <source>
        <dbReference type="Proteomes" id="UP000694853"/>
    </source>
</evidence>
<reference evidence="5" key="2">
    <citation type="submission" date="2025-08" db="UniProtKB">
        <authorList>
            <consortium name="RefSeq"/>
        </authorList>
    </citation>
    <scope>IDENTIFICATION</scope>
    <source>
        <tissue evidence="5">Young leaves</tissue>
    </source>
</reference>